<sequence length="943" mass="98166">KPSGGAGPPGAPPQLVAPLPSGDGPPIKKIKLSVKMPNLASLAARIARGEPTGPEDGAGGGGAGAGTAGGGSSKPGGAAAVGPSVQAIGGSEGGGGAAAPAVPCGPRPGAAGPPRLPFKLKIPLLSGGGSVAAGGGTTTVTTKPLITTTTRPAVATSKPAAAAAAGLDDEEEEDYGPDPDFALPRRGRGRGRGRGTRGAAAAGRGGGGVAAAAATPPISRGGFSAGGRGAVPAGAPPAAVATAAVSGGGGRGRGRSSDYASKFDLERCFEQIVKQDKDGLFAKPVTDDVAPGYSEMIKDPIDLSVIRERMRNSNYDTWGSLEADLLLMTNNAKTYNPEGSTAWWHADLMEKMTLKYISCGRAGMQNYRGVAASVWRDLRKPAEGASAIPLLPRYTSAGPRLDKNGNERDPVERRRQQQESNAEAASLMLESRLRERRPGPGALRDDVVLWPSSSSDPRVGGGAPTGVGAAGLGVGGAAGGFGAGAGPGGPGRRKHRNQGIRMIEADARRLMAAQAGDNRFSYRSKPPMSVAPFVNMGALANGATPEGLPYAVVRPSLQPAYLPCDSVADAYASSLSRFMYRCGKMVQAAVFKRLREPPPAPPPDPTKLAQEAAAQQHHHHHHQQQQQSHANLLQQAAAMLQQQQQQQQQAASQPLLGAGLPGQGGSLGTSQGGSLPLPLPLPQQQQQTQQQQQLLLQPGSLPLPGQTQLTSLPLPGQLQSQNQSLLPLPTPVSAQGGQSSTLLQLSQQLQQQQGQQSGPARAPTPPPVQVQQQQPQLHQQSPQQPQQQQHQQLMQQQPHILQQPQQQQFMRPQAHPLQQQSLAQVFQPQQNSQQQQQPQPSSSQLVGGTQPTLPGVHEALQQQQRFQAAQPYMSTQPQLQSHPQQSNHHEQQQQTQQPQQQPQAQFQQQAGTAQMGLMMQPGRPGLSLSGSGAVQFATGVVQG</sequence>
<feature type="domain" description="Bromo" evidence="4">
    <location>
        <begin position="281"/>
        <end position="343"/>
    </location>
</feature>
<feature type="compositionally biased region" description="Gly residues" evidence="3">
    <location>
        <begin position="659"/>
        <end position="671"/>
    </location>
</feature>
<reference evidence="5" key="1">
    <citation type="journal article" date="2021" name="Proc. Natl. Acad. Sci. U.S.A.">
        <title>Three genomes in the algal genus Volvox reveal the fate of a haploid sex-determining region after a transition to homothallism.</title>
        <authorList>
            <person name="Yamamoto K."/>
            <person name="Hamaji T."/>
            <person name="Kawai-Toyooka H."/>
            <person name="Matsuzaki R."/>
            <person name="Takahashi F."/>
            <person name="Nishimura Y."/>
            <person name="Kawachi M."/>
            <person name="Noguchi H."/>
            <person name="Minakuchi Y."/>
            <person name="Umen J.G."/>
            <person name="Toyoda A."/>
            <person name="Nozaki H."/>
        </authorList>
    </citation>
    <scope>NUCLEOTIDE SEQUENCE</scope>
    <source>
        <strain evidence="5">NIES-3786</strain>
    </source>
</reference>
<feature type="compositionally biased region" description="Low complexity" evidence="3">
    <location>
        <begin position="672"/>
        <end position="693"/>
    </location>
</feature>
<feature type="compositionally biased region" description="Low complexity" evidence="3">
    <location>
        <begin position="827"/>
        <end position="844"/>
    </location>
</feature>
<protein>
    <recommendedName>
        <fullName evidence="4">Bromo domain-containing protein</fullName>
    </recommendedName>
</protein>
<keyword evidence="1 2" id="KW-0103">Bromodomain</keyword>
<keyword evidence="6" id="KW-1185">Reference proteome</keyword>
<feature type="region of interest" description="Disordered" evidence="3">
    <location>
        <begin position="594"/>
        <end position="632"/>
    </location>
</feature>
<feature type="compositionally biased region" description="Gly residues" evidence="3">
    <location>
        <begin position="56"/>
        <end position="74"/>
    </location>
</feature>
<dbReference type="Proteomes" id="UP000747110">
    <property type="component" value="Unassembled WGS sequence"/>
</dbReference>
<dbReference type="PRINTS" id="PR00503">
    <property type="entry name" value="BROMODOMAIN"/>
</dbReference>
<dbReference type="PROSITE" id="PS50014">
    <property type="entry name" value="BROMODOMAIN_2"/>
    <property type="match status" value="1"/>
</dbReference>
<feature type="region of interest" description="Disordered" evidence="3">
    <location>
        <begin position="644"/>
        <end position="693"/>
    </location>
</feature>
<feature type="non-terminal residue" evidence="5">
    <location>
        <position position="943"/>
    </location>
</feature>
<dbReference type="PANTHER" id="PTHR22881">
    <property type="entry name" value="BROMODOMAIN CONTAINING PROTEIN"/>
    <property type="match status" value="1"/>
</dbReference>
<dbReference type="OrthoDB" id="21449at2759"/>
<organism evidence="5 6">
    <name type="scientific">Volvox reticuliferus</name>
    <dbReference type="NCBI Taxonomy" id="1737510"/>
    <lineage>
        <taxon>Eukaryota</taxon>
        <taxon>Viridiplantae</taxon>
        <taxon>Chlorophyta</taxon>
        <taxon>core chlorophytes</taxon>
        <taxon>Chlorophyceae</taxon>
        <taxon>CS clade</taxon>
        <taxon>Chlamydomonadales</taxon>
        <taxon>Volvocaceae</taxon>
        <taxon>Volvox</taxon>
    </lineage>
</organism>
<feature type="region of interest" description="Disordered" evidence="3">
    <location>
        <begin position="151"/>
        <end position="213"/>
    </location>
</feature>
<feature type="compositionally biased region" description="Basic and acidic residues" evidence="3">
    <location>
        <begin position="400"/>
        <end position="417"/>
    </location>
</feature>
<dbReference type="SMART" id="SM00297">
    <property type="entry name" value="BROMO"/>
    <property type="match status" value="1"/>
</dbReference>
<feature type="non-terminal residue" evidence="5">
    <location>
        <position position="1"/>
    </location>
</feature>
<feature type="region of interest" description="Disordered" evidence="3">
    <location>
        <begin position="390"/>
        <end position="461"/>
    </location>
</feature>
<evidence type="ECO:0000313" key="6">
    <source>
        <dbReference type="Proteomes" id="UP000747110"/>
    </source>
</evidence>
<dbReference type="SUPFAM" id="SSF47370">
    <property type="entry name" value="Bromodomain"/>
    <property type="match status" value="1"/>
</dbReference>
<comment type="caution">
    <text evidence="5">The sequence shown here is derived from an EMBL/GenBank/DDBJ whole genome shotgun (WGS) entry which is preliminary data.</text>
</comment>
<proteinExistence type="predicted"/>
<dbReference type="Pfam" id="PF00439">
    <property type="entry name" value="Bromodomain"/>
    <property type="match status" value="1"/>
</dbReference>
<name>A0A8J4CVG0_9CHLO</name>
<feature type="compositionally biased region" description="Basic and acidic residues" evidence="3">
    <location>
        <begin position="431"/>
        <end position="447"/>
    </location>
</feature>
<evidence type="ECO:0000256" key="3">
    <source>
        <dbReference type="SAM" id="MobiDB-lite"/>
    </source>
</evidence>
<feature type="compositionally biased region" description="Low complexity" evidence="3">
    <location>
        <begin position="880"/>
        <end position="914"/>
    </location>
</feature>
<dbReference type="CDD" id="cd04369">
    <property type="entry name" value="Bromodomain"/>
    <property type="match status" value="1"/>
</dbReference>
<feature type="compositionally biased region" description="Low complexity" evidence="3">
    <location>
        <begin position="98"/>
        <end position="112"/>
    </location>
</feature>
<feature type="compositionally biased region" description="Low complexity" evidence="3">
    <location>
        <begin position="769"/>
        <end position="808"/>
    </location>
</feature>
<dbReference type="EMBL" id="BNCP01000034">
    <property type="protein sequence ID" value="GIL86037.1"/>
    <property type="molecule type" value="Genomic_DNA"/>
</dbReference>
<evidence type="ECO:0000256" key="2">
    <source>
        <dbReference type="PROSITE-ProRule" id="PRU00035"/>
    </source>
</evidence>
<dbReference type="InterPro" id="IPR001487">
    <property type="entry name" value="Bromodomain"/>
</dbReference>
<feature type="compositionally biased region" description="Polar residues" evidence="3">
    <location>
        <begin position="816"/>
        <end position="826"/>
    </location>
</feature>
<accession>A0A8J4CVG0</accession>
<feature type="compositionally biased region" description="Acidic residues" evidence="3">
    <location>
        <begin position="167"/>
        <end position="177"/>
    </location>
</feature>
<feature type="compositionally biased region" description="Low complexity" evidence="3">
    <location>
        <begin position="644"/>
        <end position="658"/>
    </location>
</feature>
<feature type="compositionally biased region" description="Low complexity" evidence="3">
    <location>
        <begin position="151"/>
        <end position="166"/>
    </location>
</feature>
<feature type="region of interest" description="Disordered" evidence="3">
    <location>
        <begin position="720"/>
        <end position="853"/>
    </location>
</feature>
<dbReference type="PANTHER" id="PTHR22881:SF27">
    <property type="entry name" value="BROMODOMAIN CONTAINING 7_9"/>
    <property type="match status" value="1"/>
</dbReference>
<gene>
    <name evidence="5" type="ORF">Vretifemale_14311</name>
</gene>
<feature type="region of interest" description="Disordered" evidence="3">
    <location>
        <begin position="45"/>
        <end position="112"/>
    </location>
</feature>
<evidence type="ECO:0000313" key="5">
    <source>
        <dbReference type="EMBL" id="GIL86037.1"/>
    </source>
</evidence>
<evidence type="ECO:0000259" key="4">
    <source>
        <dbReference type="PROSITE" id="PS50014"/>
    </source>
</evidence>
<dbReference type="AlphaFoldDB" id="A0A8J4CVG0"/>
<feature type="region of interest" description="Disordered" evidence="3">
    <location>
        <begin position="870"/>
        <end position="931"/>
    </location>
</feature>
<feature type="region of interest" description="Disordered" evidence="3">
    <location>
        <begin position="1"/>
        <end position="30"/>
    </location>
</feature>
<dbReference type="Gene3D" id="1.20.920.10">
    <property type="entry name" value="Bromodomain-like"/>
    <property type="match status" value="1"/>
</dbReference>
<dbReference type="InterPro" id="IPR036427">
    <property type="entry name" value="Bromodomain-like_sf"/>
</dbReference>
<feature type="compositionally biased region" description="Low complexity" evidence="3">
    <location>
        <begin position="735"/>
        <end position="758"/>
    </location>
</feature>
<evidence type="ECO:0000256" key="1">
    <source>
        <dbReference type="ARBA" id="ARBA00023117"/>
    </source>
</evidence>
<dbReference type="InterPro" id="IPR051831">
    <property type="entry name" value="Bromodomain_contain_prot"/>
</dbReference>
<feature type="compositionally biased region" description="Basic residues" evidence="3">
    <location>
        <begin position="185"/>
        <end position="195"/>
    </location>
</feature>